<sequence>MAPSPPQMRPGQQLSERQLQSRQDLGAPSPPPHRPLHPSHRPPHPLMTPPRH</sequence>
<name>A0A699W207_TANCI</name>
<proteinExistence type="predicted"/>
<feature type="non-terminal residue" evidence="2">
    <location>
        <position position="52"/>
    </location>
</feature>
<evidence type="ECO:0000313" key="2">
    <source>
        <dbReference type="EMBL" id="GFD40670.1"/>
    </source>
</evidence>
<feature type="compositionally biased region" description="Low complexity" evidence="1">
    <location>
        <begin position="12"/>
        <end position="23"/>
    </location>
</feature>
<accession>A0A699W207</accession>
<dbReference type="EMBL" id="BKCJ011537694">
    <property type="protein sequence ID" value="GFD40670.1"/>
    <property type="molecule type" value="Genomic_DNA"/>
</dbReference>
<dbReference type="AlphaFoldDB" id="A0A699W207"/>
<protein>
    <submittedName>
        <fullName evidence="2">Uncharacterized protein</fullName>
    </submittedName>
</protein>
<comment type="caution">
    <text evidence="2">The sequence shown here is derived from an EMBL/GenBank/DDBJ whole genome shotgun (WGS) entry which is preliminary data.</text>
</comment>
<reference evidence="2" key="1">
    <citation type="journal article" date="2019" name="Sci. Rep.">
        <title>Draft genome of Tanacetum cinerariifolium, the natural source of mosquito coil.</title>
        <authorList>
            <person name="Yamashiro T."/>
            <person name="Shiraishi A."/>
            <person name="Satake H."/>
            <person name="Nakayama K."/>
        </authorList>
    </citation>
    <scope>NUCLEOTIDE SEQUENCE</scope>
</reference>
<organism evidence="2">
    <name type="scientific">Tanacetum cinerariifolium</name>
    <name type="common">Dalmatian daisy</name>
    <name type="synonym">Chrysanthemum cinerariifolium</name>
    <dbReference type="NCBI Taxonomy" id="118510"/>
    <lineage>
        <taxon>Eukaryota</taxon>
        <taxon>Viridiplantae</taxon>
        <taxon>Streptophyta</taxon>
        <taxon>Embryophyta</taxon>
        <taxon>Tracheophyta</taxon>
        <taxon>Spermatophyta</taxon>
        <taxon>Magnoliopsida</taxon>
        <taxon>eudicotyledons</taxon>
        <taxon>Gunneridae</taxon>
        <taxon>Pentapetalae</taxon>
        <taxon>asterids</taxon>
        <taxon>campanulids</taxon>
        <taxon>Asterales</taxon>
        <taxon>Asteraceae</taxon>
        <taxon>Asteroideae</taxon>
        <taxon>Anthemideae</taxon>
        <taxon>Anthemidinae</taxon>
        <taxon>Tanacetum</taxon>
    </lineage>
</organism>
<feature type="compositionally biased region" description="Basic residues" evidence="1">
    <location>
        <begin position="34"/>
        <end position="43"/>
    </location>
</feature>
<feature type="region of interest" description="Disordered" evidence="1">
    <location>
        <begin position="1"/>
        <end position="52"/>
    </location>
</feature>
<evidence type="ECO:0000256" key="1">
    <source>
        <dbReference type="SAM" id="MobiDB-lite"/>
    </source>
</evidence>
<gene>
    <name evidence="2" type="ORF">Tci_912639</name>
</gene>